<accession>A0AAV0R2R5</accession>
<dbReference type="Proteomes" id="UP001154282">
    <property type="component" value="Unassembled WGS sequence"/>
</dbReference>
<dbReference type="GO" id="GO:0050661">
    <property type="term" value="F:NADP binding"/>
    <property type="evidence" value="ECO:0007669"/>
    <property type="project" value="InterPro"/>
</dbReference>
<dbReference type="Gene3D" id="3.30.360.10">
    <property type="entry name" value="Dihydrodipicolinate Reductase, domain 2"/>
    <property type="match status" value="1"/>
</dbReference>
<gene>
    <name evidence="4" type="ORF">LITE_LOCUS46203</name>
</gene>
<dbReference type="EMBL" id="CAMGYJ010000010">
    <property type="protein sequence ID" value="CAI0551995.1"/>
    <property type="molecule type" value="Genomic_DNA"/>
</dbReference>
<feature type="domain" description="Glucose-6-phosphate dehydrogenase C-terminal" evidence="3">
    <location>
        <begin position="9"/>
        <end position="84"/>
    </location>
</feature>
<dbReference type="SUPFAM" id="SSF55347">
    <property type="entry name" value="Glyceraldehyde-3-phosphate dehydrogenase-like, C-terminal domain"/>
    <property type="match status" value="1"/>
</dbReference>
<keyword evidence="1" id="KW-0521">NADP</keyword>
<feature type="non-terminal residue" evidence="4">
    <location>
        <position position="1"/>
    </location>
</feature>
<organism evidence="4 5">
    <name type="scientific">Linum tenue</name>
    <dbReference type="NCBI Taxonomy" id="586396"/>
    <lineage>
        <taxon>Eukaryota</taxon>
        <taxon>Viridiplantae</taxon>
        <taxon>Streptophyta</taxon>
        <taxon>Embryophyta</taxon>
        <taxon>Tracheophyta</taxon>
        <taxon>Spermatophyta</taxon>
        <taxon>Magnoliopsida</taxon>
        <taxon>eudicotyledons</taxon>
        <taxon>Gunneridae</taxon>
        <taxon>Pentapetalae</taxon>
        <taxon>rosids</taxon>
        <taxon>fabids</taxon>
        <taxon>Malpighiales</taxon>
        <taxon>Linaceae</taxon>
        <taxon>Linum</taxon>
    </lineage>
</organism>
<comment type="caution">
    <text evidence="4">The sequence shown here is derived from an EMBL/GenBank/DDBJ whole genome shotgun (WGS) entry which is preliminary data.</text>
</comment>
<evidence type="ECO:0000313" key="5">
    <source>
        <dbReference type="Proteomes" id="UP001154282"/>
    </source>
</evidence>
<dbReference type="Pfam" id="PF02781">
    <property type="entry name" value="G6PD_C"/>
    <property type="match status" value="1"/>
</dbReference>
<evidence type="ECO:0000256" key="1">
    <source>
        <dbReference type="ARBA" id="ARBA00022857"/>
    </source>
</evidence>
<protein>
    <recommendedName>
        <fullName evidence="3">Glucose-6-phosphate dehydrogenase C-terminal domain-containing protein</fullName>
    </recommendedName>
</protein>
<dbReference type="InterPro" id="IPR001282">
    <property type="entry name" value="G6P_DH"/>
</dbReference>
<evidence type="ECO:0000256" key="2">
    <source>
        <dbReference type="ARBA" id="ARBA00023277"/>
    </source>
</evidence>
<dbReference type="InterPro" id="IPR022675">
    <property type="entry name" value="G6P_DH_C"/>
</dbReference>
<dbReference type="PANTHER" id="PTHR23429:SF4">
    <property type="entry name" value="INACTIVE GLUCOSE-6-PHOSPHATE 1-DEHYDROGENASE 4, CHLOROPLASTIC"/>
    <property type="match status" value="1"/>
</dbReference>
<dbReference type="AlphaFoldDB" id="A0AAV0R2R5"/>
<reference evidence="4" key="1">
    <citation type="submission" date="2022-08" db="EMBL/GenBank/DDBJ databases">
        <authorList>
            <person name="Gutierrez-Valencia J."/>
        </authorList>
    </citation>
    <scope>NUCLEOTIDE SEQUENCE</scope>
</reference>
<evidence type="ECO:0000259" key="3">
    <source>
        <dbReference type="Pfam" id="PF02781"/>
    </source>
</evidence>
<dbReference type="GO" id="GO:0004345">
    <property type="term" value="F:glucose-6-phosphate dehydrogenase activity"/>
    <property type="evidence" value="ECO:0007669"/>
    <property type="project" value="InterPro"/>
</dbReference>
<name>A0AAV0R2R5_9ROSI</name>
<sequence length="100" mass="11331">CIRITHNIDAATNELILRDVPDEAILVEKINNKIPGLGLQLDASEVFRSKPALQEHVQDSYEHLLLDVVDDENHLFMISNELAAPQCILSYFFRTISLTN</sequence>
<evidence type="ECO:0000313" key="4">
    <source>
        <dbReference type="EMBL" id="CAI0551995.1"/>
    </source>
</evidence>
<dbReference type="PANTHER" id="PTHR23429">
    <property type="entry name" value="GLUCOSE-6-PHOSPHATE 1-DEHYDROGENASE G6PD"/>
    <property type="match status" value="1"/>
</dbReference>
<proteinExistence type="predicted"/>
<dbReference type="GO" id="GO:0006006">
    <property type="term" value="P:glucose metabolic process"/>
    <property type="evidence" value="ECO:0007669"/>
    <property type="project" value="InterPro"/>
</dbReference>
<keyword evidence="5" id="KW-1185">Reference proteome</keyword>
<keyword evidence="2" id="KW-0119">Carbohydrate metabolism</keyword>